<organism evidence="2 3">
    <name type="scientific">Hyaloscypha variabilis (strain UAMH 11265 / GT02V1 / F)</name>
    <name type="common">Meliniomyces variabilis</name>
    <dbReference type="NCBI Taxonomy" id="1149755"/>
    <lineage>
        <taxon>Eukaryota</taxon>
        <taxon>Fungi</taxon>
        <taxon>Dikarya</taxon>
        <taxon>Ascomycota</taxon>
        <taxon>Pezizomycotina</taxon>
        <taxon>Leotiomycetes</taxon>
        <taxon>Helotiales</taxon>
        <taxon>Hyaloscyphaceae</taxon>
        <taxon>Hyaloscypha</taxon>
        <taxon>Hyaloscypha variabilis</taxon>
    </lineage>
</organism>
<evidence type="ECO:0000313" key="3">
    <source>
        <dbReference type="Proteomes" id="UP000235786"/>
    </source>
</evidence>
<dbReference type="AlphaFoldDB" id="A0A2J6QZ12"/>
<feature type="compositionally biased region" description="Low complexity" evidence="1">
    <location>
        <begin position="570"/>
        <end position="609"/>
    </location>
</feature>
<accession>A0A2J6QZ12</accession>
<keyword evidence="3" id="KW-1185">Reference proteome</keyword>
<feature type="region of interest" description="Disordered" evidence="1">
    <location>
        <begin position="433"/>
        <end position="479"/>
    </location>
</feature>
<dbReference type="EMBL" id="KZ613962">
    <property type="protein sequence ID" value="PMD31508.1"/>
    <property type="molecule type" value="Genomic_DNA"/>
</dbReference>
<evidence type="ECO:0000256" key="1">
    <source>
        <dbReference type="SAM" id="MobiDB-lite"/>
    </source>
</evidence>
<feature type="region of interest" description="Disordered" evidence="1">
    <location>
        <begin position="200"/>
        <end position="310"/>
    </location>
</feature>
<evidence type="ECO:0000313" key="2">
    <source>
        <dbReference type="EMBL" id="PMD31508.1"/>
    </source>
</evidence>
<reference evidence="2 3" key="1">
    <citation type="submission" date="2016-04" db="EMBL/GenBank/DDBJ databases">
        <title>A degradative enzymes factory behind the ericoid mycorrhizal symbiosis.</title>
        <authorList>
            <consortium name="DOE Joint Genome Institute"/>
            <person name="Martino E."/>
            <person name="Morin E."/>
            <person name="Grelet G."/>
            <person name="Kuo A."/>
            <person name="Kohler A."/>
            <person name="Daghino S."/>
            <person name="Barry K."/>
            <person name="Choi C."/>
            <person name="Cichocki N."/>
            <person name="Clum A."/>
            <person name="Copeland A."/>
            <person name="Hainaut M."/>
            <person name="Haridas S."/>
            <person name="Labutti K."/>
            <person name="Lindquist E."/>
            <person name="Lipzen A."/>
            <person name="Khouja H.-R."/>
            <person name="Murat C."/>
            <person name="Ohm R."/>
            <person name="Olson A."/>
            <person name="Spatafora J."/>
            <person name="Veneault-Fourrey C."/>
            <person name="Henrissat B."/>
            <person name="Grigoriev I."/>
            <person name="Martin F."/>
            <person name="Perotto S."/>
        </authorList>
    </citation>
    <scope>NUCLEOTIDE SEQUENCE [LARGE SCALE GENOMIC DNA]</scope>
    <source>
        <strain evidence="2 3">F</strain>
    </source>
</reference>
<sequence>MYRVSVSLLRNFFATSTPVTLLVLFPSFTMRSTTLLAFVLARFALASEPEAEFCAPTVVYHYCVLDDCLEALSNRTQAAPVFCKEYLENDSIDVPSYVPATARPPDISSACNCVLLATTEYPTPIASSGLLSGPPTILSPQTSTVPVPSYPAEIDTETPTPTGAPIYTTSTVYKLLTYTSSGQVYTDTVVDYTTVCPITESSHTPVTPSTSCSEVTTTEPASHSSTKSHFRHKHSKPSKPFQNSTCTSSTLSSSTLSISSSSAVPSTSSSYPSSTSSQSSSSAAASSTTSSTLSSSSTSTVSTTSSCSPSIPTYSLVGASPGGYVIQLLVTIDLSLSCGSNGLNGYTIASLSGTYNGGEPVTFDPTQTVGNPDYCLYTSPESEIVDTQGFDFIAGGNTYQVYYLGEEYYSVSGEEIDLSLNLVGSPVTCPSSSVTITSSSSSVSITSSSTSSSTTTSTSTTSSTSTVCGPTTSLATPSPASLQCGVSVTLEGSIFYKISGLTATGDDATCAGVCSNYGSCIAFTLTGDSCNFFAAPYSISDMLSGGLLSEPGDGLAYDLGCFVIGNSCSSSSSASSSTSTTTSSAAASSTTTSSTTTSSAATSSTSSCSPPGETQLVVNPSFEIATIGLFNPPWVLNSLSGITNSGDPFPAYDGNEFVLLNGAAESTASLSQSVSGFVPASSYALSFFWSPAGSEETQSNTCILIVTVGGVQVYFLSVTSETYALYNVGTWYQVEEIFTPLGSTETLEFDLNCGDLEVYPQIALDDITITGIGAGTCSFSCSTDPAAEAFAAAGAEATLYCNDFLGIPQPSTVTIQTAATSTIFTSTTVSPTPTPTPTVTETIVPAKDKRYLVPDTLSYEFPFTSTYNSAQQSSACSCLSIPPALASTTSTTTVDVTSTVIITATPTSSTTPPFSCSADPAAEAFAGAGIFATEYCSIFLGIPQPTTVTFKAATTSTVLTTTTVTPPPKSVPTIAPKDKRVPTEYDFTSTFNLAQQSAACSCLSIQPAQVDVTTTSTADVTSTVVITATPTSSSTTPPFTEPTSI</sequence>
<dbReference type="PANTHER" id="PTHR24216:SF65">
    <property type="entry name" value="PAXILLIN-LIKE PROTEIN 1"/>
    <property type="match status" value="1"/>
</dbReference>
<feature type="region of interest" description="Disordered" evidence="1">
    <location>
        <begin position="570"/>
        <end position="612"/>
    </location>
</feature>
<feature type="compositionally biased region" description="Low complexity" evidence="1">
    <location>
        <begin position="433"/>
        <end position="473"/>
    </location>
</feature>
<proteinExistence type="predicted"/>
<name>A0A2J6QZ12_HYAVF</name>
<dbReference type="OrthoDB" id="5423750at2759"/>
<feature type="compositionally biased region" description="Polar residues" evidence="1">
    <location>
        <begin position="200"/>
        <end position="225"/>
    </location>
</feature>
<protein>
    <submittedName>
        <fullName evidence="2">Uncharacterized protein</fullName>
    </submittedName>
</protein>
<feature type="compositionally biased region" description="Basic residues" evidence="1">
    <location>
        <begin position="226"/>
        <end position="237"/>
    </location>
</feature>
<dbReference type="PANTHER" id="PTHR24216">
    <property type="entry name" value="PAXILLIN-RELATED"/>
    <property type="match status" value="1"/>
</dbReference>
<feature type="compositionally biased region" description="Low complexity" evidence="1">
    <location>
        <begin position="244"/>
        <end position="310"/>
    </location>
</feature>
<dbReference type="Proteomes" id="UP000235786">
    <property type="component" value="Unassembled WGS sequence"/>
</dbReference>
<gene>
    <name evidence="2" type="ORF">L207DRAFT_572732</name>
</gene>